<keyword evidence="1" id="KW-0472">Membrane</keyword>
<comment type="caution">
    <text evidence="2">The sequence shown here is derived from an EMBL/GenBank/DDBJ whole genome shotgun (WGS) entry which is preliminary data.</text>
</comment>
<dbReference type="EMBL" id="FTOU01000005">
    <property type="protein sequence ID" value="SIS80254.1"/>
    <property type="molecule type" value="Genomic_DNA"/>
</dbReference>
<evidence type="ECO:0000313" key="3">
    <source>
        <dbReference type="Proteomes" id="UP000186216"/>
    </source>
</evidence>
<accession>A0AA46A5G1</accession>
<protein>
    <recommendedName>
        <fullName evidence="4">Transposase DDE domain-containing protein</fullName>
    </recommendedName>
</protein>
<reference evidence="2 3" key="1">
    <citation type="submission" date="2017-01" db="EMBL/GenBank/DDBJ databases">
        <authorList>
            <person name="Varghese N."/>
            <person name="Submissions S."/>
        </authorList>
    </citation>
    <scope>NUCLEOTIDE SEQUENCE [LARGE SCALE GENOMIC DNA]</scope>
    <source>
        <strain evidence="2 3">DSM 18447</strain>
    </source>
</reference>
<proteinExistence type="predicted"/>
<name>A0AA46A5G1_9RHOB</name>
<dbReference type="RefSeq" id="WP_076525202.1">
    <property type="nucleotide sequence ID" value="NZ_CP067140.1"/>
</dbReference>
<evidence type="ECO:0000313" key="2">
    <source>
        <dbReference type="EMBL" id="SIS80254.1"/>
    </source>
</evidence>
<dbReference type="Proteomes" id="UP000186216">
    <property type="component" value="Unassembled WGS sequence"/>
</dbReference>
<feature type="transmembrane region" description="Helical" evidence="1">
    <location>
        <begin position="65"/>
        <end position="83"/>
    </location>
</feature>
<evidence type="ECO:0000256" key="1">
    <source>
        <dbReference type="SAM" id="Phobius"/>
    </source>
</evidence>
<sequence>MIHNVWTVAMGDRNAMASMLEELEVMDEVLAEIYTAAPLFSPLKGSAGEALFAVLCACGYNIRKLLAHLRALWLLILLIVSYAQPIGPCRNPVGCAA</sequence>
<keyword evidence="1" id="KW-0812">Transmembrane</keyword>
<organism evidence="2 3">
    <name type="scientific">Paracoccus saliphilus</name>
    <dbReference type="NCBI Taxonomy" id="405559"/>
    <lineage>
        <taxon>Bacteria</taxon>
        <taxon>Pseudomonadati</taxon>
        <taxon>Pseudomonadota</taxon>
        <taxon>Alphaproteobacteria</taxon>
        <taxon>Rhodobacterales</taxon>
        <taxon>Paracoccaceae</taxon>
        <taxon>Paracoccus</taxon>
    </lineage>
</organism>
<keyword evidence="1" id="KW-1133">Transmembrane helix</keyword>
<dbReference type="AlphaFoldDB" id="A0AA46A5G1"/>
<evidence type="ECO:0008006" key="4">
    <source>
        <dbReference type="Google" id="ProtNLM"/>
    </source>
</evidence>
<gene>
    <name evidence="2" type="ORF">SAMN05421772_105103</name>
</gene>